<protein>
    <submittedName>
        <fullName evidence="2">Uncharacterized protein</fullName>
    </submittedName>
</protein>
<evidence type="ECO:0000313" key="3">
    <source>
        <dbReference type="Proteomes" id="UP001551658"/>
    </source>
</evidence>
<reference evidence="2 3" key="1">
    <citation type="submission" date="2024-06" db="EMBL/GenBank/DDBJ databases">
        <title>The Natural Products Discovery Center: Release of the First 8490 Sequenced Strains for Exploring Actinobacteria Biosynthetic Diversity.</title>
        <authorList>
            <person name="Kalkreuter E."/>
            <person name="Kautsar S.A."/>
            <person name="Yang D."/>
            <person name="Bader C.D."/>
            <person name="Teijaro C.N."/>
            <person name="Fluegel L."/>
            <person name="Davis C.M."/>
            <person name="Simpson J.R."/>
            <person name="Lauterbach L."/>
            <person name="Steele A.D."/>
            <person name="Gui C."/>
            <person name="Meng S."/>
            <person name="Li G."/>
            <person name="Viehrig K."/>
            <person name="Ye F."/>
            <person name="Su P."/>
            <person name="Kiefer A.F."/>
            <person name="Nichols A."/>
            <person name="Cepeda A.J."/>
            <person name="Yan W."/>
            <person name="Fan B."/>
            <person name="Jiang Y."/>
            <person name="Adhikari A."/>
            <person name="Zheng C.-J."/>
            <person name="Schuster L."/>
            <person name="Cowan T.M."/>
            <person name="Smanski M.J."/>
            <person name="Chevrette M.G."/>
            <person name="De Carvalho L.P.S."/>
            <person name="Shen B."/>
        </authorList>
    </citation>
    <scope>NUCLEOTIDE SEQUENCE [LARGE SCALE GENOMIC DNA]</scope>
    <source>
        <strain evidence="2 3">NPDC050671</strain>
    </source>
</reference>
<dbReference type="EMBL" id="JBFAIH010000045">
    <property type="protein sequence ID" value="MEV0367990.1"/>
    <property type="molecule type" value="Genomic_DNA"/>
</dbReference>
<feature type="compositionally biased region" description="Basic and acidic residues" evidence="1">
    <location>
        <begin position="1"/>
        <end position="17"/>
    </location>
</feature>
<accession>A0ABV3FJY4</accession>
<organism evidence="2 3">
    <name type="scientific">Nocardia fusca</name>
    <dbReference type="NCBI Taxonomy" id="941183"/>
    <lineage>
        <taxon>Bacteria</taxon>
        <taxon>Bacillati</taxon>
        <taxon>Actinomycetota</taxon>
        <taxon>Actinomycetes</taxon>
        <taxon>Mycobacteriales</taxon>
        <taxon>Nocardiaceae</taxon>
        <taxon>Nocardia</taxon>
    </lineage>
</organism>
<comment type="caution">
    <text evidence="2">The sequence shown here is derived from an EMBL/GenBank/DDBJ whole genome shotgun (WGS) entry which is preliminary data.</text>
</comment>
<keyword evidence="3" id="KW-1185">Reference proteome</keyword>
<evidence type="ECO:0000313" key="2">
    <source>
        <dbReference type="EMBL" id="MEV0367990.1"/>
    </source>
</evidence>
<gene>
    <name evidence="2" type="ORF">AB0H72_35435</name>
</gene>
<sequence>MPLPDDPSRPEPLRVLDEQDFPDPFAPVTDEARAARRACLLSRARTVRAHDWDDYRWTWSSGEVAAVALLLDDHAMLAECGEDRDSVLRRSAFDLYGRHGGPAEVAAGCSRTAAFFDKTADELTRGTG</sequence>
<feature type="region of interest" description="Disordered" evidence="1">
    <location>
        <begin position="1"/>
        <end position="26"/>
    </location>
</feature>
<proteinExistence type="predicted"/>
<dbReference type="RefSeq" id="WP_357988360.1">
    <property type="nucleotide sequence ID" value="NZ_JBFAIH010000045.1"/>
</dbReference>
<name>A0ABV3FJY4_9NOCA</name>
<dbReference type="Proteomes" id="UP001551658">
    <property type="component" value="Unassembled WGS sequence"/>
</dbReference>
<evidence type="ECO:0000256" key="1">
    <source>
        <dbReference type="SAM" id="MobiDB-lite"/>
    </source>
</evidence>